<dbReference type="EC" id="5.6.2.4" evidence="8"/>
<dbReference type="STRING" id="399736.SAMN04489720_2814"/>
<dbReference type="EMBL" id="LT629695">
    <property type="protein sequence ID" value="SDH90933.1"/>
    <property type="molecule type" value="Genomic_DNA"/>
</dbReference>
<dbReference type="InterPro" id="IPR027417">
    <property type="entry name" value="P-loop_NTPase"/>
</dbReference>
<dbReference type="InterPro" id="IPR000212">
    <property type="entry name" value="DNA_helicase_UvrD/REP"/>
</dbReference>
<comment type="catalytic activity">
    <reaction evidence="9">
        <text>ATP + H2O = ADP + phosphate + H(+)</text>
        <dbReference type="Rhea" id="RHEA:13065"/>
        <dbReference type="ChEBI" id="CHEBI:15377"/>
        <dbReference type="ChEBI" id="CHEBI:15378"/>
        <dbReference type="ChEBI" id="CHEBI:30616"/>
        <dbReference type="ChEBI" id="CHEBI:43474"/>
        <dbReference type="ChEBI" id="CHEBI:456216"/>
        <dbReference type="EC" id="5.6.2.4"/>
    </reaction>
</comment>
<keyword evidence="4 10" id="KW-0347">Helicase</keyword>
<dbReference type="InterPro" id="IPR013986">
    <property type="entry name" value="DExx_box_DNA_helicase_dom_sf"/>
</dbReference>
<evidence type="ECO:0000256" key="9">
    <source>
        <dbReference type="ARBA" id="ARBA00048988"/>
    </source>
</evidence>
<evidence type="ECO:0000256" key="5">
    <source>
        <dbReference type="ARBA" id="ARBA00022840"/>
    </source>
</evidence>
<evidence type="ECO:0000256" key="11">
    <source>
        <dbReference type="SAM" id="MobiDB-lite"/>
    </source>
</evidence>
<evidence type="ECO:0000259" key="12">
    <source>
        <dbReference type="PROSITE" id="PS51198"/>
    </source>
</evidence>
<dbReference type="CDD" id="cd17932">
    <property type="entry name" value="DEXQc_UvrD"/>
    <property type="match status" value="1"/>
</dbReference>
<dbReference type="Pfam" id="PF13361">
    <property type="entry name" value="UvrD_C"/>
    <property type="match status" value="2"/>
</dbReference>
<dbReference type="GO" id="GO:0005524">
    <property type="term" value="F:ATP binding"/>
    <property type="evidence" value="ECO:0007669"/>
    <property type="project" value="UniProtKB-UniRule"/>
</dbReference>
<dbReference type="InterPro" id="IPR014016">
    <property type="entry name" value="UvrD-like_ATP-bd"/>
</dbReference>
<evidence type="ECO:0000256" key="7">
    <source>
        <dbReference type="ARBA" id="ARBA00034617"/>
    </source>
</evidence>
<accession>A0A1G8G994</accession>
<evidence type="ECO:0000256" key="2">
    <source>
        <dbReference type="ARBA" id="ARBA00022741"/>
    </source>
</evidence>
<dbReference type="PROSITE" id="PS51198">
    <property type="entry name" value="UVRD_HELICASE_ATP_BIND"/>
    <property type="match status" value="1"/>
</dbReference>
<evidence type="ECO:0000259" key="13">
    <source>
        <dbReference type="PROSITE" id="PS51217"/>
    </source>
</evidence>
<evidence type="ECO:0000313" key="15">
    <source>
        <dbReference type="Proteomes" id="UP000198822"/>
    </source>
</evidence>
<comment type="similarity">
    <text evidence="1">Belongs to the helicase family. UvrD subfamily.</text>
</comment>
<dbReference type="Gene3D" id="3.40.50.300">
    <property type="entry name" value="P-loop containing nucleotide triphosphate hydrolases"/>
    <property type="match status" value="3"/>
</dbReference>
<keyword evidence="2 10" id="KW-0547">Nucleotide-binding</keyword>
<reference evidence="15" key="1">
    <citation type="submission" date="2016-10" db="EMBL/GenBank/DDBJ databases">
        <authorList>
            <person name="Varghese N."/>
            <person name="Submissions S."/>
        </authorList>
    </citation>
    <scope>NUCLEOTIDE SEQUENCE [LARGE SCALE GENOMIC DNA]</scope>
    <source>
        <strain evidence="15">DSM 22002</strain>
    </source>
</reference>
<dbReference type="Gene3D" id="1.10.10.160">
    <property type="match status" value="1"/>
</dbReference>
<dbReference type="PROSITE" id="PS51217">
    <property type="entry name" value="UVRD_HELICASE_CTER"/>
    <property type="match status" value="1"/>
</dbReference>
<dbReference type="Gene3D" id="1.10.486.10">
    <property type="entry name" value="PCRA, domain 4"/>
    <property type="match status" value="2"/>
</dbReference>
<evidence type="ECO:0000313" key="14">
    <source>
        <dbReference type="EMBL" id="SDH90933.1"/>
    </source>
</evidence>
<comment type="catalytic activity">
    <reaction evidence="7">
        <text>Couples ATP hydrolysis with the unwinding of duplex DNA by translocating in the 3'-5' direction.</text>
        <dbReference type="EC" id="5.6.2.4"/>
    </reaction>
</comment>
<dbReference type="AlphaFoldDB" id="A0A1G8G994"/>
<dbReference type="GO" id="GO:0016887">
    <property type="term" value="F:ATP hydrolysis activity"/>
    <property type="evidence" value="ECO:0007669"/>
    <property type="project" value="RHEA"/>
</dbReference>
<dbReference type="InterPro" id="IPR014017">
    <property type="entry name" value="DNA_helicase_UvrD-like_C"/>
</dbReference>
<evidence type="ECO:0000256" key="10">
    <source>
        <dbReference type="PROSITE-ProRule" id="PRU00560"/>
    </source>
</evidence>
<feature type="region of interest" description="Disordered" evidence="11">
    <location>
        <begin position="539"/>
        <end position="561"/>
    </location>
</feature>
<evidence type="ECO:0000256" key="8">
    <source>
        <dbReference type="ARBA" id="ARBA00034808"/>
    </source>
</evidence>
<dbReference type="Proteomes" id="UP000198822">
    <property type="component" value="Chromosome I"/>
</dbReference>
<dbReference type="GO" id="GO:0005829">
    <property type="term" value="C:cytosol"/>
    <property type="evidence" value="ECO:0007669"/>
    <property type="project" value="TreeGrafter"/>
</dbReference>
<dbReference type="Pfam" id="PF00580">
    <property type="entry name" value="UvrD-helicase"/>
    <property type="match status" value="1"/>
</dbReference>
<dbReference type="PANTHER" id="PTHR11070">
    <property type="entry name" value="UVRD / RECB / PCRA DNA HELICASE FAMILY MEMBER"/>
    <property type="match status" value="1"/>
</dbReference>
<keyword evidence="3 10" id="KW-0378">Hydrolase</keyword>
<evidence type="ECO:0000256" key="3">
    <source>
        <dbReference type="ARBA" id="ARBA00022801"/>
    </source>
</evidence>
<keyword evidence="5 10" id="KW-0067">ATP-binding</keyword>
<sequence>MTPDAILERLDDQQREVALAVQGAVCVLAGAGTGKTRAITHRIAYGVSVGVYDPRRVMAVTFTTKAAGEMRTRLRALGAEVQARTFHSAALAQLAHFWPRLAGGRMPEVLPTKARTIADAALQLKLRVDTAQLRDLAAEVEWRKARALTLEQYAAGAHGRALPGDMPVSTMVELHETYERLKDDRRQIDFEDVILATTGMLEREPIAADTVRGQYRHLTVDEYQDVSPLQQRLLDAWLGGREEVCVVGDPSQTVFAFAGANARSLPEFIGRHPDATVVRLEQSHRSTAQVVGAANRLMRGRDAIHLRTERTGPEVEVSMHPSDAAEARAVAERCRALVARGAKASDMAVLVRFHAQSAGVEQALADAGLSVRLAGSQRFFELPAVRQAMLMLQQTPDDGRPLFQAVIDVVHPIGYSHEPPATQGEERARWDALHALVTLAEEAPPGATAAGFAGELARRAATDHEPGVEAVTIATLHAAKGLEWEHVHMVGLSEGLLPISYATSLDAIDEERRLCYVGITRARTTLHLSHAAASGRMPRTPSRFLAELDSRTAGAGSSARR</sequence>
<dbReference type="GO" id="GO:0003677">
    <property type="term" value="F:DNA binding"/>
    <property type="evidence" value="ECO:0007669"/>
    <property type="project" value="InterPro"/>
</dbReference>
<dbReference type="OrthoDB" id="9806690at2"/>
<proteinExistence type="inferred from homology"/>
<dbReference type="GO" id="GO:0043138">
    <property type="term" value="F:3'-5' DNA helicase activity"/>
    <property type="evidence" value="ECO:0007669"/>
    <property type="project" value="UniProtKB-EC"/>
</dbReference>
<evidence type="ECO:0000256" key="6">
    <source>
        <dbReference type="ARBA" id="ARBA00023235"/>
    </source>
</evidence>
<keyword evidence="15" id="KW-1185">Reference proteome</keyword>
<dbReference type="SUPFAM" id="SSF52540">
    <property type="entry name" value="P-loop containing nucleoside triphosphate hydrolases"/>
    <property type="match status" value="1"/>
</dbReference>
<dbReference type="RefSeq" id="WP_092506002.1">
    <property type="nucleotide sequence ID" value="NZ_LT629695.1"/>
</dbReference>
<dbReference type="GO" id="GO:0033202">
    <property type="term" value="C:DNA helicase complex"/>
    <property type="evidence" value="ECO:0007669"/>
    <property type="project" value="TreeGrafter"/>
</dbReference>
<feature type="domain" description="UvrD-like helicase ATP-binding" evidence="12">
    <location>
        <begin position="8"/>
        <end position="287"/>
    </location>
</feature>
<name>A0A1G8G994_9MICO</name>
<evidence type="ECO:0000256" key="4">
    <source>
        <dbReference type="ARBA" id="ARBA00022806"/>
    </source>
</evidence>
<feature type="domain" description="UvrD-like helicase C-terminal" evidence="13">
    <location>
        <begin position="282"/>
        <end position="524"/>
    </location>
</feature>
<organism evidence="14 15">
    <name type="scientific">Agrococcus jejuensis</name>
    <dbReference type="NCBI Taxonomy" id="399736"/>
    <lineage>
        <taxon>Bacteria</taxon>
        <taxon>Bacillati</taxon>
        <taxon>Actinomycetota</taxon>
        <taxon>Actinomycetes</taxon>
        <taxon>Micrococcales</taxon>
        <taxon>Microbacteriaceae</taxon>
        <taxon>Agrococcus</taxon>
    </lineage>
</organism>
<feature type="binding site" evidence="10">
    <location>
        <begin position="29"/>
        <end position="36"/>
    </location>
    <ligand>
        <name>ATP</name>
        <dbReference type="ChEBI" id="CHEBI:30616"/>
    </ligand>
</feature>
<keyword evidence="6" id="KW-0413">Isomerase</keyword>
<gene>
    <name evidence="14" type="ORF">SAMN04489720_2814</name>
</gene>
<dbReference type="GO" id="GO:0000725">
    <property type="term" value="P:recombinational repair"/>
    <property type="evidence" value="ECO:0007669"/>
    <property type="project" value="TreeGrafter"/>
</dbReference>
<evidence type="ECO:0000256" key="1">
    <source>
        <dbReference type="ARBA" id="ARBA00009922"/>
    </source>
</evidence>
<protein>
    <recommendedName>
        <fullName evidence="8">DNA 3'-5' helicase</fullName>
        <ecNumber evidence="8">5.6.2.4</ecNumber>
    </recommendedName>
</protein>
<dbReference type="PANTHER" id="PTHR11070:SF69">
    <property type="entry name" value="ATP-DEPENDENT DNA HELICASE UVRD2"/>
    <property type="match status" value="1"/>
</dbReference>